<dbReference type="STRING" id="1043002.A0A074XYN6"/>
<dbReference type="GO" id="GO:0005774">
    <property type="term" value="C:vacuolar membrane"/>
    <property type="evidence" value="ECO:0007669"/>
    <property type="project" value="TreeGrafter"/>
</dbReference>
<name>A0A074XYN6_AURPU</name>
<dbReference type="PANTHER" id="PTHR16130">
    <property type="entry name" value="LYSOSOMAL COBALAMIN TRANSPORTER-RELATED"/>
    <property type="match status" value="1"/>
</dbReference>
<keyword evidence="10" id="KW-0170">Cobalt</keyword>
<organism evidence="14 15">
    <name type="scientific">Aureobasidium pullulans EXF-150</name>
    <dbReference type="NCBI Taxonomy" id="1043002"/>
    <lineage>
        <taxon>Eukaryota</taxon>
        <taxon>Fungi</taxon>
        <taxon>Dikarya</taxon>
        <taxon>Ascomycota</taxon>
        <taxon>Pezizomycotina</taxon>
        <taxon>Dothideomycetes</taxon>
        <taxon>Dothideomycetidae</taxon>
        <taxon>Dothideales</taxon>
        <taxon>Saccotheciaceae</taxon>
        <taxon>Aureobasidium</taxon>
    </lineage>
</organism>
<dbReference type="Pfam" id="PF04791">
    <property type="entry name" value="LMBR1"/>
    <property type="match status" value="1"/>
</dbReference>
<dbReference type="InterPro" id="IPR006876">
    <property type="entry name" value="LMBR1-like_membr_prot"/>
</dbReference>
<dbReference type="AlphaFoldDB" id="A0A074XYN6"/>
<feature type="transmembrane region" description="Helical" evidence="13">
    <location>
        <begin position="418"/>
        <end position="442"/>
    </location>
</feature>
<keyword evidence="7 13" id="KW-1133">Transmembrane helix</keyword>
<comment type="function">
    <text evidence="11">Probable lysosomal cobalamin transporter. Required to export cobalamin from lysosomes allowing its conversion to cofactors.</text>
</comment>
<feature type="transmembrane region" description="Helical" evidence="13">
    <location>
        <begin position="95"/>
        <end position="119"/>
    </location>
</feature>
<evidence type="ECO:0000256" key="4">
    <source>
        <dbReference type="ARBA" id="ARBA00022448"/>
    </source>
</evidence>
<feature type="transmembrane region" description="Helical" evidence="13">
    <location>
        <begin position="190"/>
        <end position="217"/>
    </location>
</feature>
<dbReference type="RefSeq" id="XP_029764936.1">
    <property type="nucleotide sequence ID" value="XM_029902463.1"/>
</dbReference>
<evidence type="ECO:0000256" key="6">
    <source>
        <dbReference type="ARBA" id="ARBA00022692"/>
    </source>
</evidence>
<feature type="transmembrane region" description="Helical" evidence="13">
    <location>
        <begin position="140"/>
        <end position="162"/>
    </location>
</feature>
<evidence type="ECO:0000256" key="8">
    <source>
        <dbReference type="ARBA" id="ARBA00023136"/>
    </source>
</evidence>
<feature type="transmembrane region" description="Helical" evidence="13">
    <location>
        <begin position="12"/>
        <end position="31"/>
    </location>
</feature>
<evidence type="ECO:0000313" key="14">
    <source>
        <dbReference type="EMBL" id="KEQ88749.1"/>
    </source>
</evidence>
<evidence type="ECO:0000256" key="7">
    <source>
        <dbReference type="ARBA" id="ARBA00022989"/>
    </source>
</evidence>
<evidence type="ECO:0000256" key="13">
    <source>
        <dbReference type="SAM" id="Phobius"/>
    </source>
</evidence>
<evidence type="ECO:0000256" key="1">
    <source>
        <dbReference type="ARBA" id="ARBA00004155"/>
    </source>
</evidence>
<keyword evidence="8 13" id="KW-0472">Membrane</keyword>
<protein>
    <recommendedName>
        <fullName evidence="3">Probable lysosomal cobalamin transporter</fullName>
    </recommendedName>
</protein>
<dbReference type="GeneID" id="40744769"/>
<evidence type="ECO:0000256" key="10">
    <source>
        <dbReference type="ARBA" id="ARBA00023285"/>
    </source>
</evidence>
<gene>
    <name evidence="14" type="ORF">M438DRAFT_311351</name>
</gene>
<dbReference type="PANTHER" id="PTHR16130:SF2">
    <property type="entry name" value="LYSOSOMAL COBALAMIN TRANSPORT ESCORT PROTEIN LMBD1"/>
    <property type="match status" value="1"/>
</dbReference>
<dbReference type="Proteomes" id="UP000030706">
    <property type="component" value="Unassembled WGS sequence"/>
</dbReference>
<feature type="transmembrane region" description="Helical" evidence="13">
    <location>
        <begin position="314"/>
        <end position="333"/>
    </location>
</feature>
<proteinExistence type="inferred from homology"/>
<evidence type="ECO:0000256" key="2">
    <source>
        <dbReference type="ARBA" id="ARBA00009901"/>
    </source>
</evidence>
<dbReference type="GO" id="GO:0072665">
    <property type="term" value="P:protein localization to vacuole"/>
    <property type="evidence" value="ECO:0007669"/>
    <property type="project" value="TreeGrafter"/>
</dbReference>
<keyword evidence="4" id="KW-0813">Transport</keyword>
<keyword evidence="9" id="KW-0458">Lysosome</keyword>
<evidence type="ECO:0000256" key="11">
    <source>
        <dbReference type="ARBA" id="ARBA00025515"/>
    </source>
</evidence>
<dbReference type="EMBL" id="KL584975">
    <property type="protein sequence ID" value="KEQ88749.1"/>
    <property type="molecule type" value="Genomic_DNA"/>
</dbReference>
<feature type="transmembrane region" description="Helical" evidence="13">
    <location>
        <begin position="376"/>
        <end position="406"/>
    </location>
</feature>
<evidence type="ECO:0000256" key="9">
    <source>
        <dbReference type="ARBA" id="ARBA00023228"/>
    </source>
</evidence>
<dbReference type="OrthoDB" id="73273at2759"/>
<comment type="similarity">
    <text evidence="2">Belongs to the LIMR family. LMBRD1 subfamily.</text>
</comment>
<keyword evidence="5" id="KW-0846">Cobalamin</keyword>
<feature type="compositionally biased region" description="Basic and acidic residues" evidence="12">
    <location>
        <begin position="244"/>
        <end position="264"/>
    </location>
</feature>
<comment type="subcellular location">
    <subcellularLocation>
        <location evidence="1">Lysosome membrane</location>
        <topology evidence="1">Multi-pass membrane protein</topology>
    </subcellularLocation>
</comment>
<reference evidence="14 15" key="1">
    <citation type="journal article" date="2014" name="BMC Genomics">
        <title>Genome sequencing of four Aureobasidium pullulans varieties: biotechnological potential, stress tolerance, and description of new species.</title>
        <authorList>
            <person name="Gostin Ar C."/>
            <person name="Ohm R.A."/>
            <person name="Kogej T."/>
            <person name="Sonjak S."/>
            <person name="Turk M."/>
            <person name="Zajc J."/>
            <person name="Zalar P."/>
            <person name="Grube M."/>
            <person name="Sun H."/>
            <person name="Han J."/>
            <person name="Sharma A."/>
            <person name="Chiniquy J."/>
            <person name="Ngan C.Y."/>
            <person name="Lipzen A."/>
            <person name="Barry K."/>
            <person name="Grigoriev I.V."/>
            <person name="Gunde-Cimerman N."/>
        </authorList>
    </citation>
    <scope>NUCLEOTIDE SEQUENCE [LARGE SCALE GENOMIC DNA]</scope>
    <source>
        <strain evidence="14 15">EXF-150</strain>
    </source>
</reference>
<feature type="transmembrane region" description="Helical" evidence="13">
    <location>
        <begin position="38"/>
        <end position="59"/>
    </location>
</feature>
<evidence type="ECO:0000313" key="15">
    <source>
        <dbReference type="Proteomes" id="UP000030706"/>
    </source>
</evidence>
<feature type="region of interest" description="Disordered" evidence="12">
    <location>
        <begin position="235"/>
        <end position="264"/>
    </location>
</feature>
<dbReference type="GO" id="GO:0031419">
    <property type="term" value="F:cobalamin binding"/>
    <property type="evidence" value="ECO:0007669"/>
    <property type="project" value="UniProtKB-KW"/>
</dbReference>
<keyword evidence="6 13" id="KW-0812">Transmembrane</keyword>
<sequence>MALIQTSLIWVAYAVALAILLVIASIFVYLYQAPRERSAVVSIVCIVTVLSLLATVLLLPVDVALVSSTTSSKLGRKKDWATPDAVDNILFQLKIVYYTLYSLDAVLCLIVVPFTYFWYEERDDVAAEEGSQTAGSRLWGAFKYTIGFILFVVIIFLVGFFVPVAKNRPQKHLDLDFFKDLLAENHGERALTFCVGLLLTLGTLLYCLYTAPGLALLPLTLIKTAPRISAPTLAANTSSQLTQNRERQRQLENRDEGRDSGLDTRDRRELEALIREERTLVRRERLAAEDMGEGQNWFIRVWLKTEAVFRPLKLLGGLLLIVIILVIWASMLATGVDKIKNSVCKTGCGYLLGHNKIFQPVNWLFVVTSKVFPIDYVIFLLLTILFFAASVVGVATIGIRFLWVTLFRIRKGHTAPQALLMGTVLLTLIVFAINYAVAMMVAPQYATFGPQTYCDRPTHHPDQQPDCSNHHKAIRSCREAADNPVARMVCTPSVVSSFLNRITINFPFFGIIDFWAQFAFLGIFFIVFVVMLFRTPRLDEEQLDDDLAEEEEEGLLASTGRRFGATWSDITGRATGVKRVGADYGTQGAPSDE</sequence>
<keyword evidence="15" id="KW-1185">Reference proteome</keyword>
<evidence type="ECO:0000256" key="12">
    <source>
        <dbReference type="SAM" id="MobiDB-lite"/>
    </source>
</evidence>
<evidence type="ECO:0000256" key="3">
    <source>
        <dbReference type="ARBA" id="ARBA00017088"/>
    </source>
</evidence>
<dbReference type="HOGENOM" id="CLU_028341_1_0_1"/>
<feature type="transmembrane region" description="Helical" evidence="13">
    <location>
        <begin position="514"/>
        <end position="533"/>
    </location>
</feature>
<dbReference type="InterPro" id="IPR050854">
    <property type="entry name" value="LMBD1_LysCbl_Transport"/>
</dbReference>
<accession>A0A074XYN6</accession>
<evidence type="ECO:0000256" key="5">
    <source>
        <dbReference type="ARBA" id="ARBA00022628"/>
    </source>
</evidence>